<reference evidence="17 18" key="1">
    <citation type="submission" date="2023-03" db="EMBL/GenBank/DDBJ databases">
        <authorList>
            <person name="Pearce D."/>
        </authorList>
    </citation>
    <scope>NUCLEOTIDE SEQUENCE [LARGE SCALE GENOMIC DNA]</scope>
    <source>
        <strain evidence="17">Msz</strain>
    </source>
</reference>
<evidence type="ECO:0000256" key="4">
    <source>
        <dbReference type="ARBA" id="ARBA00022714"/>
    </source>
</evidence>
<dbReference type="EMBL" id="OX458333">
    <property type="protein sequence ID" value="CAI8847587.1"/>
    <property type="molecule type" value="Genomic_DNA"/>
</dbReference>
<sequence length="892" mass="97947">MAHITIDGQTHEVEAGDNLLKVCLSLGLDLPYFCWHPALGSVGACRQCAVVQYKDESDTRGRLVMACMTPVTDGLRVSLEAPEAREFRAGVIEFLMTNHPHDCPVCEEGGECHLQDMTVMTGHTFRRYRGLKRTHRNQYLGPFINHEMNRCIACYRCVRFYRDYAGGRDLDVFASRNNVYFGRFEDGILESEFSGNLVEVCPTGVFTDRTFSAHYVRKWDLQQAPSVCVHCGVGCNTSPGERYGTLRRIVNRYNGEVNGYFLCDRGRFGYGFVNSERRIREPLLHGEPVSGETALAHLQGWLGGHTIGIGSPRASLEANFALRELVGAENFYAGLSQGETSLAAAVLDVLRHWPVHVPSLSEVEQADAVLVLGEDVANTAPRLALALRQSVRNRAFERADQLKIPRWQDAAVREAAQDEKSPLFVAASCATRLDDIAEAIYRGTPEAIARLGFAIARRIDPNAPAVSDLTPEDERLAERIGDSLAAAARPLIVSGIACGSLATIRAAANIALALSNRREGGAIDLCYVAPECNTLGLAMMDGRSVVDAFAAAKTRDVNTAIILENDLYRRADGGAVDSFFNSTRHVVVVDHIRHGTAAKAQLLLPGSTFAETEGTLVSFEGRAQRFYSVMPGSGKIRDSWRWLADAGAKRWANIDALTAACAAAFPEFGPIRHAAPPASFRIEGEKIPRQPHRYSGRTAMNAHRDIHEPKPPDDPDSALAFSMEGASVEVPPALLPFVWAPRWNSNQQAVNKFQDEVGGALRGGDPGVRLLESPEMPEPRWFDEVPSRARDETRWRVIPLYRIFGSEELSVLSPPLAERVSEAYAALHPRDAEELGVTQTLAVRLNEKLIRLPLRLELSLPRGAVGLSAGLPGLFRTDFPAWIAIETGRGEP</sequence>
<keyword evidence="18" id="KW-1185">Reference proteome</keyword>
<evidence type="ECO:0000256" key="1">
    <source>
        <dbReference type="ARBA" id="ARBA00001966"/>
    </source>
</evidence>
<dbReference type="InterPro" id="IPR019574">
    <property type="entry name" value="NADH_UbQ_OxRdtase_Gsu_4Fe4S-bd"/>
</dbReference>
<keyword evidence="8 13" id="KW-0408">Iron</keyword>
<evidence type="ECO:0000256" key="2">
    <source>
        <dbReference type="ARBA" id="ARBA00005404"/>
    </source>
</evidence>
<dbReference type="NCBIfam" id="TIGR01973">
    <property type="entry name" value="NuoG"/>
    <property type="match status" value="1"/>
</dbReference>
<dbReference type="InterPro" id="IPR006656">
    <property type="entry name" value="Mopterin_OxRdtase"/>
</dbReference>
<evidence type="ECO:0000256" key="7">
    <source>
        <dbReference type="ARBA" id="ARBA00022967"/>
    </source>
</evidence>
<dbReference type="Pfam" id="PF04879">
    <property type="entry name" value="Molybdop_Fe4S4"/>
    <property type="match status" value="1"/>
</dbReference>
<feature type="domain" description="4Fe-4S His(Cys)3-ligated-type" evidence="16">
    <location>
        <begin position="83"/>
        <end position="122"/>
    </location>
</feature>
<dbReference type="RefSeq" id="WP_026611600.1">
    <property type="nucleotide sequence ID" value="NZ_OX458333.1"/>
</dbReference>
<dbReference type="SMART" id="SM00929">
    <property type="entry name" value="NADH-G_4Fe-4S_3"/>
    <property type="match status" value="1"/>
</dbReference>
<dbReference type="Gene3D" id="3.40.50.740">
    <property type="match status" value="1"/>
</dbReference>
<feature type="domain" description="2Fe-2S ferredoxin-type" evidence="14">
    <location>
        <begin position="1"/>
        <end position="83"/>
    </location>
</feature>
<proteinExistence type="inferred from homology"/>
<dbReference type="Gene3D" id="2.20.25.90">
    <property type="entry name" value="ADC-like domains"/>
    <property type="match status" value="1"/>
</dbReference>
<dbReference type="PROSITE" id="PS00642">
    <property type="entry name" value="COMPLEX1_75K_2"/>
    <property type="match status" value="1"/>
</dbReference>
<dbReference type="CDD" id="cd02771">
    <property type="entry name" value="MopB_NDH-1_NuoG2-N7"/>
    <property type="match status" value="1"/>
</dbReference>
<gene>
    <name evidence="17" type="primary">nuoG</name>
    <name evidence="17" type="ORF">MSZNOR_2447</name>
</gene>
<dbReference type="Pfam" id="PF00384">
    <property type="entry name" value="Molybdopterin"/>
    <property type="match status" value="1"/>
</dbReference>
<comment type="function">
    <text evidence="13">NDH-1 shuttles electrons from NADH, via FMN and iron-sulfur (Fe-S) centers, to quinones in the respiratory chain. Couples the redox reaction to proton translocation (for every two electrons transferred, four hydrogen ions are translocated across the cytoplasmic membrane), and thus conserves the redox energy in a proton gradient.</text>
</comment>
<dbReference type="InterPro" id="IPR000283">
    <property type="entry name" value="NADH_UbQ_OxRdtase_75kDa_su_CS"/>
</dbReference>
<comment type="cofactor">
    <cofactor evidence="1 13">
        <name>[4Fe-4S] cluster</name>
        <dbReference type="ChEBI" id="CHEBI:49883"/>
    </cofactor>
</comment>
<organism evidence="17 18">
    <name type="scientific">Methylocaldum szegediense</name>
    <dbReference type="NCBI Taxonomy" id="73780"/>
    <lineage>
        <taxon>Bacteria</taxon>
        <taxon>Pseudomonadati</taxon>
        <taxon>Pseudomonadota</taxon>
        <taxon>Gammaproteobacteria</taxon>
        <taxon>Methylococcales</taxon>
        <taxon>Methylococcaceae</taxon>
        <taxon>Methylocaldum</taxon>
    </lineage>
</organism>
<dbReference type="InterPro" id="IPR036010">
    <property type="entry name" value="2Fe-2S_ferredoxin-like_sf"/>
</dbReference>
<dbReference type="PROSITE" id="PS51669">
    <property type="entry name" value="4FE4S_MOW_BIS_MGD"/>
    <property type="match status" value="1"/>
</dbReference>
<keyword evidence="5 13" id="KW-0874">Quinone</keyword>
<dbReference type="InterPro" id="IPR010228">
    <property type="entry name" value="NADH_UbQ_OxRdtase_Gsu"/>
</dbReference>
<dbReference type="Proteomes" id="UP001162030">
    <property type="component" value="Chromosome"/>
</dbReference>
<evidence type="ECO:0000256" key="3">
    <source>
        <dbReference type="ARBA" id="ARBA00022485"/>
    </source>
</evidence>
<evidence type="ECO:0000313" key="17">
    <source>
        <dbReference type="EMBL" id="CAI8847587.1"/>
    </source>
</evidence>
<dbReference type="CDD" id="cd00207">
    <property type="entry name" value="fer2"/>
    <property type="match status" value="1"/>
</dbReference>
<dbReference type="InterPro" id="IPR050123">
    <property type="entry name" value="Prok_molybdopt-oxidoreductase"/>
</dbReference>
<dbReference type="SMART" id="SM00926">
    <property type="entry name" value="Molybdop_Fe4S4"/>
    <property type="match status" value="1"/>
</dbReference>
<dbReference type="Pfam" id="PF13510">
    <property type="entry name" value="Fer2_4"/>
    <property type="match status" value="1"/>
</dbReference>
<comment type="catalytic activity">
    <reaction evidence="12 13">
        <text>a quinone + NADH + 5 H(+)(in) = a quinol + NAD(+) + 4 H(+)(out)</text>
        <dbReference type="Rhea" id="RHEA:57888"/>
        <dbReference type="ChEBI" id="CHEBI:15378"/>
        <dbReference type="ChEBI" id="CHEBI:24646"/>
        <dbReference type="ChEBI" id="CHEBI:57540"/>
        <dbReference type="ChEBI" id="CHEBI:57945"/>
        <dbReference type="ChEBI" id="CHEBI:132124"/>
    </reaction>
</comment>
<dbReference type="PROSITE" id="PS00643">
    <property type="entry name" value="COMPLEX1_75K_3"/>
    <property type="match status" value="1"/>
</dbReference>
<dbReference type="PROSITE" id="PS00641">
    <property type="entry name" value="COMPLEX1_75K_1"/>
    <property type="match status" value="1"/>
</dbReference>
<evidence type="ECO:0000259" key="14">
    <source>
        <dbReference type="PROSITE" id="PS51085"/>
    </source>
</evidence>
<dbReference type="PROSITE" id="PS51839">
    <property type="entry name" value="4FE4S_HC3"/>
    <property type="match status" value="1"/>
</dbReference>
<evidence type="ECO:0000256" key="9">
    <source>
        <dbReference type="ARBA" id="ARBA00023014"/>
    </source>
</evidence>
<evidence type="ECO:0000256" key="5">
    <source>
        <dbReference type="ARBA" id="ARBA00022719"/>
    </source>
</evidence>
<evidence type="ECO:0000256" key="12">
    <source>
        <dbReference type="ARBA" id="ARBA00047712"/>
    </source>
</evidence>
<evidence type="ECO:0000256" key="13">
    <source>
        <dbReference type="RuleBase" id="RU003525"/>
    </source>
</evidence>
<evidence type="ECO:0000256" key="11">
    <source>
        <dbReference type="ARBA" id="ARBA00026021"/>
    </source>
</evidence>
<protein>
    <recommendedName>
        <fullName evidence="13">NADH-quinone oxidoreductase</fullName>
        <ecNumber evidence="13">7.1.1.-</ecNumber>
    </recommendedName>
</protein>
<keyword evidence="3 13" id="KW-0004">4Fe-4S</keyword>
<evidence type="ECO:0000259" key="15">
    <source>
        <dbReference type="PROSITE" id="PS51669"/>
    </source>
</evidence>
<dbReference type="Pfam" id="PF22117">
    <property type="entry name" value="Fer4_Nqo3"/>
    <property type="match status" value="1"/>
</dbReference>
<dbReference type="InterPro" id="IPR001041">
    <property type="entry name" value="2Fe-2S_ferredoxin-type"/>
</dbReference>
<dbReference type="SUPFAM" id="SSF54292">
    <property type="entry name" value="2Fe-2S ferredoxin-like"/>
    <property type="match status" value="1"/>
</dbReference>
<dbReference type="CDD" id="cd02788">
    <property type="entry name" value="MopB_CT_NDH-1_NuoG2-N7"/>
    <property type="match status" value="1"/>
</dbReference>
<dbReference type="EC" id="7.1.1.-" evidence="13"/>
<dbReference type="Gene3D" id="3.10.20.740">
    <property type="match status" value="1"/>
</dbReference>
<dbReference type="InterPro" id="IPR006963">
    <property type="entry name" value="Mopterin_OxRdtase_4Fe-4S_dom"/>
</dbReference>
<keyword evidence="4 13" id="KW-0001">2Fe-2S</keyword>
<dbReference type="SUPFAM" id="SSF53706">
    <property type="entry name" value="Formate dehydrogenase/DMSO reductase, domains 1-3"/>
    <property type="match status" value="1"/>
</dbReference>
<comment type="cofactor">
    <cofactor evidence="13">
        <name>[2Fe-2S] cluster</name>
        <dbReference type="ChEBI" id="CHEBI:190135"/>
    </cofactor>
    <text evidence="13">Binds 1 [2Fe-2S] cluster per subunit.</text>
</comment>
<dbReference type="Pfam" id="PF10588">
    <property type="entry name" value="NADH-G_4Fe-4S_3"/>
    <property type="match status" value="1"/>
</dbReference>
<name>A0ABN8X3D2_9GAMM</name>
<comment type="subunit">
    <text evidence="11">Composed of 13 different subunits. Subunits NuoCD, E, F, and G constitute the peripheral sector of the complex.</text>
</comment>
<evidence type="ECO:0000256" key="6">
    <source>
        <dbReference type="ARBA" id="ARBA00022723"/>
    </source>
</evidence>
<evidence type="ECO:0000256" key="10">
    <source>
        <dbReference type="ARBA" id="ARBA00023027"/>
    </source>
</evidence>
<dbReference type="PROSITE" id="PS51085">
    <property type="entry name" value="2FE2S_FER_2"/>
    <property type="match status" value="1"/>
</dbReference>
<keyword evidence="9 13" id="KW-0411">Iron-sulfur</keyword>
<feature type="domain" description="4Fe-4S Mo/W bis-MGD-type" evidence="15">
    <location>
        <begin position="221"/>
        <end position="277"/>
    </location>
</feature>
<dbReference type="InterPro" id="IPR054351">
    <property type="entry name" value="NADH_UbQ_OxRdtase_ferredoxin"/>
</dbReference>
<accession>A0ABN8X3D2</accession>
<comment type="similarity">
    <text evidence="2 13">Belongs to the complex I 75 kDa subunit family.</text>
</comment>
<keyword evidence="6 13" id="KW-0479">Metal-binding</keyword>
<dbReference type="PANTHER" id="PTHR43105">
    <property type="entry name" value="RESPIRATORY NITRATE REDUCTASE"/>
    <property type="match status" value="1"/>
</dbReference>
<dbReference type="PANTHER" id="PTHR43105:SF10">
    <property type="entry name" value="NADH-QUINONE OXIDOREDUCTASE SUBUNIT G"/>
    <property type="match status" value="1"/>
</dbReference>
<dbReference type="SUPFAM" id="SSF54862">
    <property type="entry name" value="4Fe-4S ferredoxins"/>
    <property type="match status" value="1"/>
</dbReference>
<evidence type="ECO:0000313" key="18">
    <source>
        <dbReference type="Proteomes" id="UP001162030"/>
    </source>
</evidence>
<evidence type="ECO:0000259" key="16">
    <source>
        <dbReference type="PROSITE" id="PS51839"/>
    </source>
</evidence>
<keyword evidence="7 13" id="KW-1278">Translocase</keyword>
<keyword evidence="10 13" id="KW-0520">NAD</keyword>
<evidence type="ECO:0000256" key="8">
    <source>
        <dbReference type="ARBA" id="ARBA00023004"/>
    </source>
</evidence>